<keyword evidence="8 17" id="KW-0378">Hydrolase</keyword>
<dbReference type="SUPFAM" id="SSF47473">
    <property type="entry name" value="EF-hand"/>
    <property type="match status" value="1"/>
</dbReference>
<dbReference type="CDD" id="cd16190">
    <property type="entry name" value="EFh_PEF_CAPN3"/>
    <property type="match status" value="1"/>
</dbReference>
<dbReference type="Pfam" id="PF21875">
    <property type="entry name" value="CAPN13-like_C_EFh"/>
    <property type="match status" value="1"/>
</dbReference>
<feature type="domain" description="EF-hand" evidence="20">
    <location>
        <begin position="734"/>
        <end position="768"/>
    </location>
</feature>
<dbReference type="CDD" id="cd00044">
    <property type="entry name" value="CysPc"/>
    <property type="match status" value="1"/>
</dbReference>
<evidence type="ECO:0000256" key="8">
    <source>
        <dbReference type="ARBA" id="ARBA00022801"/>
    </source>
</evidence>
<feature type="active site" evidence="16 17">
    <location>
        <position position="347"/>
    </location>
</feature>
<dbReference type="InterPro" id="IPR022682">
    <property type="entry name" value="Calpain_domain_III"/>
</dbReference>
<dbReference type="SMART" id="SM00230">
    <property type="entry name" value="CysPc"/>
    <property type="match status" value="1"/>
</dbReference>
<dbReference type="EC" id="3.4.22.54" evidence="13 18"/>
<dbReference type="Gene3D" id="1.10.238.10">
    <property type="entry name" value="EF-hand"/>
    <property type="match status" value="1"/>
</dbReference>
<dbReference type="PRINTS" id="PR00704">
    <property type="entry name" value="CALPAIN"/>
</dbReference>
<evidence type="ECO:0000259" key="20">
    <source>
        <dbReference type="PROSITE" id="PS50222"/>
    </source>
</evidence>
<dbReference type="GO" id="GO:0005509">
    <property type="term" value="F:calcium ion binding"/>
    <property type="evidence" value="ECO:0007669"/>
    <property type="project" value="UniProtKB-UniRule"/>
</dbReference>
<comment type="subunit">
    <text evidence="15">Homodimer; via EF-hand domain 4. Interacts with TTN/titin. Interacts with CMYA5; this interaction, which results in CMYA5 proteolysis, may protect CAPN3 from autolysis. Interacts with SIMC1. Interacts with UTP25; the interaction is required for CAPN3 translocation to the nucleolus.</text>
</comment>
<feature type="active site" evidence="16 17">
    <location>
        <position position="325"/>
    </location>
</feature>
<dbReference type="InterPro" id="IPR001300">
    <property type="entry name" value="Peptidase_C2_calpain_cat"/>
</dbReference>
<reference evidence="21" key="3">
    <citation type="submission" date="2025-09" db="UniProtKB">
        <authorList>
            <consortium name="Ensembl"/>
        </authorList>
    </citation>
    <scope>IDENTIFICATION</scope>
</reference>
<keyword evidence="4 18" id="KW-0963">Cytoplasm</keyword>
<evidence type="ECO:0000256" key="10">
    <source>
        <dbReference type="ARBA" id="ARBA00022837"/>
    </source>
</evidence>
<protein>
    <recommendedName>
        <fullName evidence="14 18">Calpain-3</fullName>
        <ecNumber evidence="13 18">3.4.22.54</ecNumber>
    </recommendedName>
</protein>
<evidence type="ECO:0000256" key="12">
    <source>
        <dbReference type="ARBA" id="ARBA00023702"/>
    </source>
</evidence>
<evidence type="ECO:0000256" key="16">
    <source>
        <dbReference type="PIRSR" id="PIRSR622684-1"/>
    </source>
</evidence>
<evidence type="ECO:0000256" key="7">
    <source>
        <dbReference type="ARBA" id="ARBA00022737"/>
    </source>
</evidence>
<evidence type="ECO:0000256" key="6">
    <source>
        <dbReference type="ARBA" id="ARBA00022723"/>
    </source>
</evidence>
<evidence type="ECO:0000256" key="14">
    <source>
        <dbReference type="ARBA" id="ARBA00023844"/>
    </source>
</evidence>
<evidence type="ECO:0000313" key="21">
    <source>
        <dbReference type="Ensembl" id="ENSSFOP00015004635.2"/>
    </source>
</evidence>
<dbReference type="AlphaFoldDB" id="A0A8C9UYW3"/>
<dbReference type="SMART" id="SM00720">
    <property type="entry name" value="calpain_III"/>
    <property type="match status" value="1"/>
</dbReference>
<dbReference type="InterPro" id="IPR029531">
    <property type="entry name" value="CAPN3_PEF"/>
</dbReference>
<dbReference type="FunFam" id="1.10.238.10:FF:000065">
    <property type="entry name" value="calpain-3 isoform X1"/>
    <property type="match status" value="1"/>
</dbReference>
<evidence type="ECO:0000256" key="5">
    <source>
        <dbReference type="ARBA" id="ARBA00022670"/>
    </source>
</evidence>
<dbReference type="GO" id="GO:0005730">
    <property type="term" value="C:nucleolus"/>
    <property type="evidence" value="ECO:0007669"/>
    <property type="project" value="UniProtKB-SubCell"/>
</dbReference>
<dbReference type="InterPro" id="IPR038765">
    <property type="entry name" value="Papain-like_cys_pep_sf"/>
</dbReference>
<proteinExistence type="inferred from homology"/>
<dbReference type="InterPro" id="IPR022683">
    <property type="entry name" value="Calpain_III"/>
</dbReference>
<keyword evidence="5 17" id="KW-0645">Protease</keyword>
<dbReference type="FunFam" id="2.60.120.380:FF:000002">
    <property type="entry name" value="calpain-3 isoform X1"/>
    <property type="match status" value="1"/>
</dbReference>
<evidence type="ECO:0000256" key="18">
    <source>
        <dbReference type="RuleBase" id="RU367132"/>
    </source>
</evidence>
<feature type="domain" description="Calpain catalytic" evidence="19">
    <location>
        <begin position="73"/>
        <end position="406"/>
    </location>
</feature>
<comment type="function">
    <text evidence="18">Calcium-regulated non-lysosomal thiol-protease.</text>
</comment>
<keyword evidence="7" id="KW-0677">Repeat</keyword>
<evidence type="ECO:0000259" key="19">
    <source>
        <dbReference type="PROSITE" id="PS50203"/>
    </source>
</evidence>
<evidence type="ECO:0000256" key="11">
    <source>
        <dbReference type="ARBA" id="ARBA00023242"/>
    </source>
</evidence>
<comment type="catalytic activity">
    <reaction evidence="12 18">
        <text>Broad endopeptidase activity.</text>
        <dbReference type="EC" id="3.4.22.54"/>
    </reaction>
</comment>
<reference evidence="21 22" key="1">
    <citation type="submission" date="2019-04" db="EMBL/GenBank/DDBJ databases">
        <authorList>
            <consortium name="Wellcome Sanger Institute Data Sharing"/>
        </authorList>
    </citation>
    <scope>NUCLEOTIDE SEQUENCE [LARGE SCALE GENOMIC DNA]</scope>
</reference>
<keyword evidence="6 18" id="KW-0479">Metal-binding</keyword>
<evidence type="ECO:0000313" key="22">
    <source>
        <dbReference type="Proteomes" id="UP000694397"/>
    </source>
</evidence>
<dbReference type="SMART" id="SM00054">
    <property type="entry name" value="EFh"/>
    <property type="match status" value="3"/>
</dbReference>
<dbReference type="Gene3D" id="2.60.120.380">
    <property type="match status" value="1"/>
</dbReference>
<dbReference type="OrthoDB" id="186625at2759"/>
<dbReference type="Pfam" id="PF00648">
    <property type="entry name" value="Peptidase_C2"/>
    <property type="match status" value="1"/>
</dbReference>
<keyword evidence="22" id="KW-1185">Reference proteome</keyword>
<reference evidence="21" key="2">
    <citation type="submission" date="2025-08" db="UniProtKB">
        <authorList>
            <consortium name="Ensembl"/>
        </authorList>
    </citation>
    <scope>IDENTIFICATION</scope>
</reference>
<dbReference type="PROSITE" id="PS50222">
    <property type="entry name" value="EF_HAND_2"/>
    <property type="match status" value="2"/>
</dbReference>
<dbReference type="GO" id="GO:0006508">
    <property type="term" value="P:proteolysis"/>
    <property type="evidence" value="ECO:0007669"/>
    <property type="project" value="UniProtKB-UniRule"/>
</dbReference>
<dbReference type="GO" id="GO:0005737">
    <property type="term" value="C:cytoplasm"/>
    <property type="evidence" value="ECO:0007669"/>
    <property type="project" value="UniProtKB-SubCell"/>
</dbReference>
<accession>A0A8C9UYW3</accession>
<evidence type="ECO:0000256" key="4">
    <source>
        <dbReference type="ARBA" id="ARBA00022490"/>
    </source>
</evidence>
<name>A0A8C9UYW3_SCLFO</name>
<dbReference type="SUPFAM" id="SSF49758">
    <property type="entry name" value="Calpain large subunit, middle domain (domain III)"/>
    <property type="match status" value="1"/>
</dbReference>
<dbReference type="GO" id="GO:0043066">
    <property type="term" value="P:negative regulation of apoptotic process"/>
    <property type="evidence" value="ECO:0007669"/>
    <property type="project" value="TreeGrafter"/>
</dbReference>
<dbReference type="Proteomes" id="UP000694397">
    <property type="component" value="Chromosome 1"/>
</dbReference>
<dbReference type="PROSITE" id="PS00018">
    <property type="entry name" value="EF_HAND_1"/>
    <property type="match status" value="1"/>
</dbReference>
<evidence type="ECO:0000256" key="13">
    <source>
        <dbReference type="ARBA" id="ARBA00023801"/>
    </source>
</evidence>
<gene>
    <name evidence="21" type="primary">CAPN3</name>
    <name evidence="21" type="synonym">LOC108924080</name>
</gene>
<feature type="active site" evidence="16 17">
    <location>
        <position position="128"/>
    </location>
</feature>
<keyword evidence="11" id="KW-0539">Nucleus</keyword>
<dbReference type="PANTHER" id="PTHR10183:SF329">
    <property type="entry name" value="CALPAIN-3"/>
    <property type="match status" value="1"/>
</dbReference>
<comment type="similarity">
    <text evidence="3 18">Belongs to the peptidase C2 family.</text>
</comment>
<keyword evidence="9 17" id="KW-0788">Thiol protease</keyword>
<dbReference type="GO" id="GO:0004198">
    <property type="term" value="F:calcium-dependent cysteine-type endopeptidase activity"/>
    <property type="evidence" value="ECO:0007669"/>
    <property type="project" value="UniProtKB-UniRule"/>
</dbReference>
<dbReference type="SUPFAM" id="SSF54001">
    <property type="entry name" value="Cysteine proteinases"/>
    <property type="match status" value="1"/>
</dbReference>
<dbReference type="Pfam" id="PF01067">
    <property type="entry name" value="Calpain_III"/>
    <property type="match status" value="1"/>
</dbReference>
<keyword evidence="10 18" id="KW-0106">Calcium</keyword>
<dbReference type="InterPro" id="IPR054069">
    <property type="entry name" value="CAPN3/13-like_C_EFh"/>
</dbReference>
<feature type="domain" description="EF-hand" evidence="20">
    <location>
        <begin position="669"/>
        <end position="704"/>
    </location>
</feature>
<dbReference type="PROSITE" id="PS50203">
    <property type="entry name" value="CALPAIN_CAT"/>
    <property type="match status" value="1"/>
</dbReference>
<dbReference type="InterPro" id="IPR018247">
    <property type="entry name" value="EF_Hand_1_Ca_BS"/>
</dbReference>
<dbReference type="Ensembl" id="ENSSFOT00015004709.2">
    <property type="protein sequence ID" value="ENSSFOP00015004635.2"/>
    <property type="gene ID" value="ENSSFOG00015002953.2"/>
</dbReference>
<dbReference type="Pfam" id="PF00036">
    <property type="entry name" value="EF-hand_1"/>
    <property type="match status" value="1"/>
</dbReference>
<evidence type="ECO:0000256" key="3">
    <source>
        <dbReference type="ARBA" id="ARBA00007623"/>
    </source>
</evidence>
<evidence type="ECO:0000256" key="2">
    <source>
        <dbReference type="ARBA" id="ARBA00004604"/>
    </source>
</evidence>
<evidence type="ECO:0000256" key="17">
    <source>
        <dbReference type="PROSITE-ProRule" id="PRU00239"/>
    </source>
</evidence>
<evidence type="ECO:0000256" key="15">
    <source>
        <dbReference type="ARBA" id="ARBA00046710"/>
    </source>
</evidence>
<dbReference type="InterPro" id="IPR000169">
    <property type="entry name" value="Pept_cys_AS"/>
</dbReference>
<dbReference type="InterPro" id="IPR033883">
    <property type="entry name" value="C2_III"/>
</dbReference>
<dbReference type="InterPro" id="IPR002048">
    <property type="entry name" value="EF_hand_dom"/>
</dbReference>
<dbReference type="InterPro" id="IPR011992">
    <property type="entry name" value="EF-hand-dom_pair"/>
</dbReference>
<evidence type="ECO:0000256" key="9">
    <source>
        <dbReference type="ARBA" id="ARBA00022807"/>
    </source>
</evidence>
<sequence>GWTLVSMAVSVKTPKSVALPTEASPMPYKVGAPSSAPGSIYSAILNRNHAVIDAKRLKSFTELRDKYYHKKVLFEDPLFPADDSSLFYTQKLPITFEWRRPPEICESPQFIVGGANRTDICQGDLGDCWLLAAIACLTLNEKLLYRVIPPDQSFTENYAGIFHFQFWRYGDWVDVIVDDRIPTFNNQLVFTKSAERNEFWSALLEKAYAKLHGSYEALKGGNTTEAMEDFTGGVTEFYDMKDIPKDLYKIMRKALERGSLMGCSIDVRASQTSCRTPAEPLDCGQKLLTRFLRNFQYSPTDLSPNSILPYSRFETRTATGLVKGHAYSVTGVEEQKETRIRLVRLRNPWGQVEWNGPWSDNSKEWLSISKAEKEKLQQQNAEDGEFWMSFDDFKKNFTKIEICNLTPDALEDDKIHKWTVSVNEGRWVRGCSAGGCRNYPDTFWTNPQYRLRLLEEDDDPDDNEVACSFVVALMQKNRRKDRKLGANLFTIGFSIYEVSSMHGNKQHMQKDFFLYNASKARCKSYINLREVTQRFRLPPGEYIIVPSTYEPHQEGEFILRVFSEKRNLSEHLFLPPSLPSLLVSQPAPASAGEESEEDKQFRTIFQQIAGEDMEITANELKNVLNRVVAKHQELKTEGFTLESCRSMIALMDTDGSGKLNLQEFRHLWNKIKQWQGTFKHYDTDMSGTISSYEMRNAVNDAGFRLNNQLYDIITMRYADENMNIDFDSFICCLVRLEGMFRAFHAFDKDGDGLIRLNVLEWLQLTMYA</sequence>
<dbReference type="PANTHER" id="PTHR10183">
    <property type="entry name" value="CALPAIN"/>
    <property type="match status" value="1"/>
</dbReference>
<dbReference type="PROSITE" id="PS00139">
    <property type="entry name" value="THIOL_PROTEASE_CYS"/>
    <property type="match status" value="1"/>
</dbReference>
<dbReference type="InterPro" id="IPR022684">
    <property type="entry name" value="Calpain_cysteine_protease"/>
</dbReference>
<dbReference type="CDD" id="cd00214">
    <property type="entry name" value="Calpain_III"/>
    <property type="match status" value="1"/>
</dbReference>
<dbReference type="GeneTree" id="ENSGT00940000156092"/>
<comment type="subcellular location">
    <subcellularLocation>
        <location evidence="1 18">Cytoplasm</location>
    </subcellularLocation>
    <subcellularLocation>
        <location evidence="2">Nucleus</location>
        <location evidence="2">Nucleolus</location>
    </subcellularLocation>
</comment>
<dbReference type="Gene3D" id="3.90.70.10">
    <property type="entry name" value="Cysteine proteinases"/>
    <property type="match status" value="1"/>
</dbReference>
<evidence type="ECO:0000256" key="1">
    <source>
        <dbReference type="ARBA" id="ARBA00004496"/>
    </source>
</evidence>
<organism evidence="21 22">
    <name type="scientific">Scleropages formosus</name>
    <name type="common">Asian bonytongue</name>
    <name type="synonym">Osteoglossum formosum</name>
    <dbReference type="NCBI Taxonomy" id="113540"/>
    <lineage>
        <taxon>Eukaryota</taxon>
        <taxon>Metazoa</taxon>
        <taxon>Chordata</taxon>
        <taxon>Craniata</taxon>
        <taxon>Vertebrata</taxon>
        <taxon>Euteleostomi</taxon>
        <taxon>Actinopterygii</taxon>
        <taxon>Neopterygii</taxon>
        <taxon>Teleostei</taxon>
        <taxon>Osteoglossocephala</taxon>
        <taxon>Osteoglossomorpha</taxon>
        <taxon>Osteoglossiformes</taxon>
        <taxon>Osteoglossidae</taxon>
        <taxon>Scleropages</taxon>
    </lineage>
</organism>
<dbReference type="InterPro" id="IPR036213">
    <property type="entry name" value="Calpain_III_sf"/>
</dbReference>